<organism evidence="1 2">
    <name type="scientific">Frieseomelitta varia</name>
    <dbReference type="NCBI Taxonomy" id="561572"/>
    <lineage>
        <taxon>Eukaryota</taxon>
        <taxon>Metazoa</taxon>
        <taxon>Ecdysozoa</taxon>
        <taxon>Arthropoda</taxon>
        <taxon>Hexapoda</taxon>
        <taxon>Insecta</taxon>
        <taxon>Pterygota</taxon>
        <taxon>Neoptera</taxon>
        <taxon>Endopterygota</taxon>
        <taxon>Hymenoptera</taxon>
        <taxon>Apocrita</taxon>
        <taxon>Aculeata</taxon>
        <taxon>Apoidea</taxon>
        <taxon>Anthophila</taxon>
        <taxon>Apidae</taxon>
        <taxon>Frieseomelitta</taxon>
    </lineage>
</organism>
<name>A0A833VUT2_9HYME</name>
<accession>A0A833VUT2</accession>
<evidence type="ECO:0000313" key="2">
    <source>
        <dbReference type="Proteomes" id="UP000655588"/>
    </source>
</evidence>
<comment type="caution">
    <text evidence="1">The sequence shown here is derived from an EMBL/GenBank/DDBJ whole genome shotgun (WGS) entry which is preliminary data.</text>
</comment>
<dbReference type="Proteomes" id="UP000655588">
    <property type="component" value="Unassembled WGS sequence"/>
</dbReference>
<dbReference type="AlphaFoldDB" id="A0A833VUT2"/>
<keyword evidence="2" id="KW-1185">Reference proteome</keyword>
<sequence>MEKYKEDSKLDAALEKILADRDVKRSHLSQLRKSCETALGKVRQSLKLHFLWSKCQYIRAIKESSSLFVAHCIANDHCDTLLQLNINDLVIGGRFEFTLNSLYSFTL</sequence>
<evidence type="ECO:0000313" key="1">
    <source>
        <dbReference type="EMBL" id="KAF3421049.1"/>
    </source>
</evidence>
<dbReference type="EMBL" id="WNWW01000897">
    <property type="protein sequence ID" value="KAF3421049.1"/>
    <property type="molecule type" value="Genomic_DNA"/>
</dbReference>
<protein>
    <submittedName>
        <fullName evidence="1">Uncharacterized protein</fullName>
    </submittedName>
</protein>
<reference evidence="1" key="1">
    <citation type="submission" date="2019-11" db="EMBL/GenBank/DDBJ databases">
        <title>The nuclear and mitochondrial genomes of Frieseomelitta varia - a highly eusocial stingless bee (Meliponini) with a permanently sterile worker caste.</title>
        <authorList>
            <person name="Freitas F.C.P."/>
            <person name="Lourenco A.P."/>
            <person name="Nunes F.M.F."/>
            <person name="Paschoal A.R."/>
            <person name="Abreu F.C.P."/>
            <person name="Barbin F.O."/>
            <person name="Bataglia L."/>
            <person name="Cardoso-Junior C.A.M."/>
            <person name="Cervoni M.S."/>
            <person name="Silva S.R."/>
            <person name="Dalarmi F."/>
            <person name="Del Lama M.A."/>
            <person name="Depintor T.S."/>
            <person name="Ferreira K.M."/>
            <person name="Goria P.S."/>
            <person name="Jaskot M.C."/>
            <person name="Lago D.C."/>
            <person name="Luna-Lucena D."/>
            <person name="Moda L.M."/>
            <person name="Nascimento L."/>
            <person name="Pedrino M."/>
            <person name="Rabico F.O."/>
            <person name="Sanches F.C."/>
            <person name="Santos D.E."/>
            <person name="Santos C.G."/>
            <person name="Vieira J."/>
            <person name="Lopes T.F."/>
            <person name="Barchuk A.R."/>
            <person name="Hartfelder K."/>
            <person name="Simoes Z.L.P."/>
            <person name="Bitondi M.M.G."/>
            <person name="Pinheiro D.G."/>
        </authorList>
    </citation>
    <scope>NUCLEOTIDE SEQUENCE</scope>
    <source>
        <strain evidence="1">USP_RPSP 00005682</strain>
        <tissue evidence="1">Whole individual</tissue>
    </source>
</reference>
<gene>
    <name evidence="1" type="ORF">E2986_11927</name>
</gene>
<proteinExistence type="predicted"/>